<keyword evidence="3 5" id="KW-0371">Homeobox</keyword>
<dbReference type="WBParaSite" id="MBELARI_LOCUS6186">
    <property type="protein sequence ID" value="MBELARI_LOCUS6186"/>
    <property type="gene ID" value="MBELARI_LOCUS6186"/>
</dbReference>
<feature type="region of interest" description="Disordered" evidence="7">
    <location>
        <begin position="284"/>
        <end position="312"/>
    </location>
</feature>
<dbReference type="PANTHER" id="PTHR24333">
    <property type="entry name" value="HOMEO BOX HB9 LIKE A-RELATED"/>
    <property type="match status" value="1"/>
</dbReference>
<dbReference type="CDD" id="cd00086">
    <property type="entry name" value="homeodomain"/>
    <property type="match status" value="1"/>
</dbReference>
<keyword evidence="9" id="KW-1185">Reference proteome</keyword>
<evidence type="ECO:0000313" key="9">
    <source>
        <dbReference type="Proteomes" id="UP000887575"/>
    </source>
</evidence>
<sequence length="405" mass="43593">MITLGNSAFKPYYRDAQVIETTAESKACQSALSESPENPMDLLTQLSLLANLKNQLDPATLSQLGDLQETVQSAAAILQQLGVTLPPPPPLAIPSSIEQLIAAHNATNQTILTPGCPQAVLGASTSTPQSSSGGSVPPTAPPSVTPSMNDENGKNKRKRTTFTNVQQAQLEREYEQDQYMPRSRRLAVADALRLTESQVKTWFQNRRAKDKKTNRITDPTPPITSQQMAGVSDRQAAPTTNQPPGGVALPNHSLPRSPPTLTIPRIPSSFPAINNGDLYGSALSTPSSMAQTPGLTGISSLPSPYPQQQQTRPNEFLPQLPELNAFSYNQLGLNGLNLAQIQPSLSTDLYSTFGYPRGTNPVLSPQYSTISQISNLPIDRSNLFVNQLDNDSSATAITPPMQQMN</sequence>
<evidence type="ECO:0000256" key="3">
    <source>
        <dbReference type="ARBA" id="ARBA00023155"/>
    </source>
</evidence>
<dbReference type="InterPro" id="IPR001356">
    <property type="entry name" value="HD"/>
</dbReference>
<protein>
    <submittedName>
        <fullName evidence="10">Homeobox domain-containing protein</fullName>
    </submittedName>
</protein>
<evidence type="ECO:0000256" key="6">
    <source>
        <dbReference type="RuleBase" id="RU000682"/>
    </source>
</evidence>
<dbReference type="GO" id="GO:0003677">
    <property type="term" value="F:DNA binding"/>
    <property type="evidence" value="ECO:0007669"/>
    <property type="project" value="UniProtKB-UniRule"/>
</dbReference>
<evidence type="ECO:0000256" key="1">
    <source>
        <dbReference type="ARBA" id="ARBA00004123"/>
    </source>
</evidence>
<dbReference type="InterPro" id="IPR017970">
    <property type="entry name" value="Homeobox_CS"/>
</dbReference>
<proteinExistence type="predicted"/>
<reference evidence="10" key="1">
    <citation type="submission" date="2024-02" db="UniProtKB">
        <authorList>
            <consortium name="WormBaseParasite"/>
        </authorList>
    </citation>
    <scope>IDENTIFICATION</scope>
</reference>
<evidence type="ECO:0000259" key="8">
    <source>
        <dbReference type="PROSITE" id="PS50071"/>
    </source>
</evidence>
<dbReference type="PROSITE" id="PS50071">
    <property type="entry name" value="HOMEOBOX_2"/>
    <property type="match status" value="1"/>
</dbReference>
<evidence type="ECO:0000256" key="4">
    <source>
        <dbReference type="ARBA" id="ARBA00023242"/>
    </source>
</evidence>
<dbReference type="Proteomes" id="UP000887575">
    <property type="component" value="Unassembled WGS sequence"/>
</dbReference>
<dbReference type="SUPFAM" id="SSF46689">
    <property type="entry name" value="Homeodomain-like"/>
    <property type="match status" value="1"/>
</dbReference>
<keyword evidence="4 5" id="KW-0539">Nucleus</keyword>
<feature type="DNA-binding region" description="Homeobox" evidence="5">
    <location>
        <begin position="155"/>
        <end position="214"/>
    </location>
</feature>
<evidence type="ECO:0000256" key="2">
    <source>
        <dbReference type="ARBA" id="ARBA00023125"/>
    </source>
</evidence>
<feature type="region of interest" description="Disordered" evidence="7">
    <location>
        <begin position="119"/>
        <end position="181"/>
    </location>
</feature>
<feature type="region of interest" description="Disordered" evidence="7">
    <location>
        <begin position="205"/>
        <end position="268"/>
    </location>
</feature>
<dbReference type="GO" id="GO:0005634">
    <property type="term" value="C:nucleus"/>
    <property type="evidence" value="ECO:0007669"/>
    <property type="project" value="UniProtKB-SubCell"/>
</dbReference>
<dbReference type="GO" id="GO:0000981">
    <property type="term" value="F:DNA-binding transcription factor activity, RNA polymerase II-specific"/>
    <property type="evidence" value="ECO:0007669"/>
    <property type="project" value="InterPro"/>
</dbReference>
<feature type="compositionally biased region" description="Polar residues" evidence="7">
    <location>
        <begin position="284"/>
        <end position="298"/>
    </location>
</feature>
<organism evidence="9 10">
    <name type="scientific">Mesorhabditis belari</name>
    <dbReference type="NCBI Taxonomy" id="2138241"/>
    <lineage>
        <taxon>Eukaryota</taxon>
        <taxon>Metazoa</taxon>
        <taxon>Ecdysozoa</taxon>
        <taxon>Nematoda</taxon>
        <taxon>Chromadorea</taxon>
        <taxon>Rhabditida</taxon>
        <taxon>Rhabditina</taxon>
        <taxon>Rhabditomorpha</taxon>
        <taxon>Rhabditoidea</taxon>
        <taxon>Rhabditidae</taxon>
        <taxon>Mesorhabditinae</taxon>
        <taxon>Mesorhabditis</taxon>
    </lineage>
</organism>
<name>A0AAF3JA64_9BILA</name>
<dbReference type="AlphaFoldDB" id="A0AAF3JA64"/>
<comment type="subcellular location">
    <subcellularLocation>
        <location evidence="1 5 6">Nucleus</location>
    </subcellularLocation>
</comment>
<dbReference type="InterPro" id="IPR009057">
    <property type="entry name" value="Homeodomain-like_sf"/>
</dbReference>
<evidence type="ECO:0000313" key="10">
    <source>
        <dbReference type="WBParaSite" id="MBELARI_LOCUS6186"/>
    </source>
</evidence>
<dbReference type="PANTHER" id="PTHR24333:SF8">
    <property type="entry name" value="HOMEOBOX PROTEIN CEH-62"/>
    <property type="match status" value="1"/>
</dbReference>
<accession>A0AAF3JA64</accession>
<evidence type="ECO:0000256" key="5">
    <source>
        <dbReference type="PROSITE-ProRule" id="PRU00108"/>
    </source>
</evidence>
<feature type="compositionally biased region" description="Low complexity" evidence="7">
    <location>
        <begin position="299"/>
        <end position="310"/>
    </location>
</feature>
<dbReference type="Gene3D" id="1.10.10.60">
    <property type="entry name" value="Homeodomain-like"/>
    <property type="match status" value="1"/>
</dbReference>
<dbReference type="InterPro" id="IPR050848">
    <property type="entry name" value="Homeobox_TF"/>
</dbReference>
<dbReference type="PROSITE" id="PS00027">
    <property type="entry name" value="HOMEOBOX_1"/>
    <property type="match status" value="1"/>
</dbReference>
<dbReference type="SMART" id="SM00389">
    <property type="entry name" value="HOX"/>
    <property type="match status" value="1"/>
</dbReference>
<feature type="compositionally biased region" description="Low complexity" evidence="7">
    <location>
        <begin position="122"/>
        <end position="137"/>
    </location>
</feature>
<keyword evidence="2 5" id="KW-0238">DNA-binding</keyword>
<evidence type="ECO:0000256" key="7">
    <source>
        <dbReference type="SAM" id="MobiDB-lite"/>
    </source>
</evidence>
<feature type="domain" description="Homeobox" evidence="8">
    <location>
        <begin position="153"/>
        <end position="213"/>
    </location>
</feature>
<dbReference type="Pfam" id="PF00046">
    <property type="entry name" value="Homeodomain"/>
    <property type="match status" value="1"/>
</dbReference>